<dbReference type="InterPro" id="IPR005123">
    <property type="entry name" value="Oxoglu/Fe-dep_dioxygenase_dom"/>
</dbReference>
<keyword evidence="1" id="KW-0408">Iron</keyword>
<comment type="similarity">
    <text evidence="1">Belongs to the iron/ascorbate-dependent oxidoreductase family.</text>
</comment>
<dbReference type="PANTHER" id="PTHR47990">
    <property type="entry name" value="2-OXOGLUTARATE (2OG) AND FE(II)-DEPENDENT OXYGENASE SUPERFAMILY PROTEIN-RELATED"/>
    <property type="match status" value="1"/>
</dbReference>
<dbReference type="Gene3D" id="2.60.120.330">
    <property type="entry name" value="B-lactam Antibiotic, Isopenicillin N Synthase, Chain"/>
    <property type="match status" value="1"/>
</dbReference>
<dbReference type="InterPro" id="IPR050231">
    <property type="entry name" value="Iron_ascorbate_oxido_reductase"/>
</dbReference>
<evidence type="ECO:0000313" key="3">
    <source>
        <dbReference type="EMBL" id="KAK7485753.1"/>
    </source>
</evidence>
<evidence type="ECO:0000259" key="2">
    <source>
        <dbReference type="PROSITE" id="PS51471"/>
    </source>
</evidence>
<evidence type="ECO:0000313" key="4">
    <source>
        <dbReference type="Proteomes" id="UP001519460"/>
    </source>
</evidence>
<dbReference type="InterPro" id="IPR044861">
    <property type="entry name" value="IPNS-like_FE2OG_OXY"/>
</dbReference>
<dbReference type="GO" id="GO:0016491">
    <property type="term" value="F:oxidoreductase activity"/>
    <property type="evidence" value="ECO:0007669"/>
    <property type="project" value="UniProtKB-KW"/>
</dbReference>
<dbReference type="EMBL" id="JACVVK020000190">
    <property type="protein sequence ID" value="KAK7485753.1"/>
    <property type="molecule type" value="Genomic_DNA"/>
</dbReference>
<keyword evidence="1" id="KW-0479">Metal-binding</keyword>
<dbReference type="PROSITE" id="PS51471">
    <property type="entry name" value="FE2OG_OXY"/>
    <property type="match status" value="1"/>
</dbReference>
<comment type="caution">
    <text evidence="3">The sequence shown here is derived from an EMBL/GenBank/DDBJ whole genome shotgun (WGS) entry which is preliminary data.</text>
</comment>
<name>A0ABD0KEW8_9CAEN</name>
<dbReference type="InterPro" id="IPR027443">
    <property type="entry name" value="IPNS-like_sf"/>
</dbReference>
<dbReference type="SUPFAM" id="SSF51197">
    <property type="entry name" value="Clavaminate synthase-like"/>
    <property type="match status" value="1"/>
</dbReference>
<organism evidence="3 4">
    <name type="scientific">Batillaria attramentaria</name>
    <dbReference type="NCBI Taxonomy" id="370345"/>
    <lineage>
        <taxon>Eukaryota</taxon>
        <taxon>Metazoa</taxon>
        <taxon>Spiralia</taxon>
        <taxon>Lophotrochozoa</taxon>
        <taxon>Mollusca</taxon>
        <taxon>Gastropoda</taxon>
        <taxon>Caenogastropoda</taxon>
        <taxon>Sorbeoconcha</taxon>
        <taxon>Cerithioidea</taxon>
        <taxon>Batillariidae</taxon>
        <taxon>Batillaria</taxon>
    </lineage>
</organism>
<proteinExistence type="inferred from homology"/>
<gene>
    <name evidence="3" type="ORF">BaRGS_00023054</name>
</gene>
<sequence>FLKSRIACSLPLDSTMLNCGLEVLRLASLGCWREENWFESLIFPGTVSSLALLHYPLRPCATPQAAMDGDTPLCCQDHADSILVTLLDTFQYPGLQIWREDGQWMEVPVRPDSLVMNIGQTLSAISGGRFKATRHRVRDILVDRFSAAFFLEPKYDGDITVRMFGTEGEDNRLQSEEEVIKHYGPWLIDKMRNKPEYRDFVALEFSTV</sequence>
<evidence type="ECO:0000256" key="1">
    <source>
        <dbReference type="RuleBase" id="RU003682"/>
    </source>
</evidence>
<keyword evidence="1" id="KW-0560">Oxidoreductase</keyword>
<dbReference type="Proteomes" id="UP001519460">
    <property type="component" value="Unassembled WGS sequence"/>
</dbReference>
<dbReference type="PRINTS" id="PR00682">
    <property type="entry name" value="IPNSYNTHASE"/>
</dbReference>
<dbReference type="Pfam" id="PF03171">
    <property type="entry name" value="2OG-FeII_Oxy"/>
    <property type="match status" value="1"/>
</dbReference>
<keyword evidence="4" id="KW-1185">Reference proteome</keyword>
<reference evidence="3 4" key="1">
    <citation type="journal article" date="2023" name="Sci. Data">
        <title>Genome assembly of the Korean intertidal mud-creeper Batillaria attramentaria.</title>
        <authorList>
            <person name="Patra A.K."/>
            <person name="Ho P.T."/>
            <person name="Jun S."/>
            <person name="Lee S.J."/>
            <person name="Kim Y."/>
            <person name="Won Y.J."/>
        </authorList>
    </citation>
    <scope>NUCLEOTIDE SEQUENCE [LARGE SCALE GENOMIC DNA]</scope>
    <source>
        <strain evidence="3">Wonlab-2016</strain>
    </source>
</reference>
<accession>A0ABD0KEW8</accession>
<dbReference type="GO" id="GO:0046872">
    <property type="term" value="F:metal ion binding"/>
    <property type="evidence" value="ECO:0007669"/>
    <property type="project" value="UniProtKB-KW"/>
</dbReference>
<feature type="domain" description="Fe2OG dioxygenase" evidence="2">
    <location>
        <begin position="46"/>
        <end position="153"/>
    </location>
</feature>
<feature type="non-terminal residue" evidence="3">
    <location>
        <position position="1"/>
    </location>
</feature>
<dbReference type="AlphaFoldDB" id="A0ABD0KEW8"/>
<protein>
    <recommendedName>
        <fullName evidence="2">Fe2OG dioxygenase domain-containing protein</fullName>
    </recommendedName>
</protein>